<dbReference type="AlphaFoldDB" id="A0A7H8MP14"/>
<sequence length="343" mass="38110">MNQRQTGGDNSTNYQVAGDLHAGLSYRDVKEIAYDVFRQNFTHLAADASAVAEERAREICDKFLNKLIEESPESLGNAKNPDFQRALFRVQEEYATTGDENLGDLLVDMLVDRSKQSGGSFRQVVLNEALKTAPRLTSEQVAMLGAVFMARYVNVPARSIPQMYANLRNYWLPVIRGLSQPSDANMGHIAYAGCGSISLASVTFTQLFLERYPGLLTLGFEEEQYSWISEFKDKGVTMPCLRDPTKLQLAATNSTELEHVLTKVNFGEYADNLRNLLKANPISGEAIHAEIEALDSEFKRFSEIWANSAIKSFDLTSVGIAIAHAHCRRLLGSAFPAVDIWLS</sequence>
<name>A0A7H8MP14_STRMI</name>
<evidence type="ECO:0000313" key="1">
    <source>
        <dbReference type="EMBL" id="QKW44269.1"/>
    </source>
</evidence>
<dbReference type="EMBL" id="CP054926">
    <property type="protein sequence ID" value="QKW44269.1"/>
    <property type="molecule type" value="Genomic_DNA"/>
</dbReference>
<organism evidence="1 2">
    <name type="scientific">Streptomyces microflavus</name>
    <name type="common">Streptomyces lipmanii</name>
    <dbReference type="NCBI Taxonomy" id="1919"/>
    <lineage>
        <taxon>Bacteria</taxon>
        <taxon>Bacillati</taxon>
        <taxon>Actinomycetota</taxon>
        <taxon>Actinomycetes</taxon>
        <taxon>Kitasatosporales</taxon>
        <taxon>Streptomycetaceae</taxon>
        <taxon>Streptomyces</taxon>
    </lineage>
</organism>
<evidence type="ECO:0000313" key="2">
    <source>
        <dbReference type="Proteomes" id="UP000509345"/>
    </source>
</evidence>
<dbReference type="NCBIfam" id="NF045477">
    <property type="entry name" value="LPO_1073_dom"/>
    <property type="match status" value="1"/>
</dbReference>
<gene>
    <name evidence="1" type="ORF">HUT09_17950</name>
</gene>
<protein>
    <submittedName>
        <fullName evidence="1">Uncharacterized protein</fullName>
    </submittedName>
</protein>
<dbReference type="InterPro" id="IPR053773">
    <property type="entry name" value="Vpar_1526-like"/>
</dbReference>
<dbReference type="Proteomes" id="UP000509345">
    <property type="component" value="Chromosome"/>
</dbReference>
<dbReference type="RefSeq" id="WP_176144156.1">
    <property type="nucleotide sequence ID" value="NZ_CP054926.1"/>
</dbReference>
<reference evidence="1 2" key="1">
    <citation type="submission" date="2020-06" db="EMBL/GenBank/DDBJ databases">
        <title>Genome mining for natural products.</title>
        <authorList>
            <person name="Zhang B."/>
            <person name="Shi J."/>
            <person name="Ge H."/>
        </authorList>
    </citation>
    <scope>NUCLEOTIDE SEQUENCE [LARGE SCALE GENOMIC DNA]</scope>
    <source>
        <strain evidence="1 2">NA06532</strain>
    </source>
</reference>
<dbReference type="GeneID" id="87633123"/>
<proteinExistence type="predicted"/>
<accession>A0A7H8MP14</accession>